<keyword evidence="3" id="KW-0998">Cell outer membrane</keyword>
<reference evidence="8" key="2">
    <citation type="journal article" date="2021" name="PeerJ">
        <title>Extensive microbial diversity within the chicken gut microbiome revealed by metagenomics and culture.</title>
        <authorList>
            <person name="Gilroy R."/>
            <person name="Ravi A."/>
            <person name="Getino M."/>
            <person name="Pursley I."/>
            <person name="Horton D.L."/>
            <person name="Alikhan N.F."/>
            <person name="Baker D."/>
            <person name="Gharbi K."/>
            <person name="Hall N."/>
            <person name="Watson M."/>
            <person name="Adriaenssens E.M."/>
            <person name="Foster-Nyarko E."/>
            <person name="Jarju S."/>
            <person name="Secka A."/>
            <person name="Antonio M."/>
            <person name="Oren A."/>
            <person name="Chaudhuri R.R."/>
            <person name="La Ragione R."/>
            <person name="Hildebrand F."/>
            <person name="Pallen M.J."/>
        </authorList>
    </citation>
    <scope>NUCLEOTIDE SEQUENCE</scope>
    <source>
        <strain evidence="8">CHK154-7741</strain>
    </source>
</reference>
<dbReference type="GO" id="GO:0098046">
    <property type="term" value="C:type V protein secretion system complex"/>
    <property type="evidence" value="ECO:0007669"/>
    <property type="project" value="TreeGrafter"/>
</dbReference>
<feature type="region of interest" description="Disordered" evidence="4">
    <location>
        <begin position="125"/>
        <end position="156"/>
    </location>
</feature>
<dbReference type="Pfam" id="PF08479">
    <property type="entry name" value="POTRA_2"/>
    <property type="match status" value="1"/>
</dbReference>
<dbReference type="Gene3D" id="3.10.20.310">
    <property type="entry name" value="membrane protein fhac"/>
    <property type="match status" value="1"/>
</dbReference>
<comment type="caution">
    <text evidence="8">The sequence shown here is derived from an EMBL/GenBank/DDBJ whole genome shotgun (WGS) entry which is preliminary data.</text>
</comment>
<dbReference type="InterPro" id="IPR005565">
    <property type="entry name" value="Hemolysn_activator_HlyB_C"/>
</dbReference>
<keyword evidence="5" id="KW-0732">Signal</keyword>
<dbReference type="Gene3D" id="2.40.160.50">
    <property type="entry name" value="membrane protein fhac: a member of the omp85/tpsb transporter family"/>
    <property type="match status" value="1"/>
</dbReference>
<proteinExistence type="predicted"/>
<dbReference type="AlphaFoldDB" id="A0A9D1MYN9"/>
<reference evidence="8" key="1">
    <citation type="submission" date="2020-10" db="EMBL/GenBank/DDBJ databases">
        <authorList>
            <person name="Gilroy R."/>
        </authorList>
    </citation>
    <scope>NUCLEOTIDE SEQUENCE</scope>
    <source>
        <strain evidence="8">CHK154-7741</strain>
    </source>
</reference>
<dbReference type="GO" id="GO:0008320">
    <property type="term" value="F:protein transmembrane transporter activity"/>
    <property type="evidence" value="ECO:0007669"/>
    <property type="project" value="TreeGrafter"/>
</dbReference>
<dbReference type="InterPro" id="IPR013686">
    <property type="entry name" value="Polypept-transport_assoc_ShlB"/>
</dbReference>
<keyword evidence="2" id="KW-0812">Transmembrane</keyword>
<evidence type="ECO:0000256" key="4">
    <source>
        <dbReference type="SAM" id="MobiDB-lite"/>
    </source>
</evidence>
<evidence type="ECO:0000256" key="1">
    <source>
        <dbReference type="ARBA" id="ARBA00022452"/>
    </source>
</evidence>
<evidence type="ECO:0000313" key="8">
    <source>
        <dbReference type="EMBL" id="HIU91860.1"/>
    </source>
</evidence>
<feature type="domain" description="Polypeptide-transport-associated ShlB-type" evidence="7">
    <location>
        <begin position="177"/>
        <end position="250"/>
    </location>
</feature>
<feature type="domain" description="Haemolysin activator HlyB C-terminal" evidence="6">
    <location>
        <begin position="312"/>
        <end position="571"/>
    </location>
</feature>
<evidence type="ECO:0000259" key="6">
    <source>
        <dbReference type="Pfam" id="PF03865"/>
    </source>
</evidence>
<dbReference type="Pfam" id="PF03865">
    <property type="entry name" value="ShlB"/>
    <property type="match status" value="1"/>
</dbReference>
<evidence type="ECO:0000256" key="5">
    <source>
        <dbReference type="SAM" id="SignalP"/>
    </source>
</evidence>
<evidence type="ECO:0000256" key="3">
    <source>
        <dbReference type="ARBA" id="ARBA00023237"/>
    </source>
</evidence>
<organism evidence="8 9">
    <name type="scientific">Candidatus Limenecus avicola</name>
    <dbReference type="NCBI Taxonomy" id="2840847"/>
    <lineage>
        <taxon>Bacteria</taxon>
        <taxon>Bacillati</taxon>
        <taxon>Bacillota</taxon>
        <taxon>Clostridia</taxon>
        <taxon>Eubacteriales</taxon>
        <taxon>Clostridiaceae</taxon>
        <taxon>Clostridiaceae incertae sedis</taxon>
        <taxon>Candidatus Limenecus</taxon>
    </lineage>
</organism>
<feature type="chain" id="PRO_5039730183" evidence="5">
    <location>
        <begin position="28"/>
        <end position="681"/>
    </location>
</feature>
<keyword evidence="1" id="KW-1134">Transmembrane beta strand</keyword>
<sequence>MKNNNRWKIFIVMTAVCLCISSGAVKSADLGGINAADIHPGAGGFGGAINTHDMMMLKEKQRELKEREDFENFKERKEKKHKKETVIEDYTGSGEKIYNTETSAKIKEQHEKLIEENQKKKSSKFKSFFKKNKKQEQDLSEEDESQKKNIEKTDTTTTIKAAAEKSSQENGEGTVFIEAVGVTNSKILSDEEIQMLTDSVIGKNVTFKELQDLIENFNYLYATKGYVTARAFLPPQTIENGVVKINLVEGTVGNITVEDNRWTRESFIKKRLSAKEGEIFEIGLLEQDILKFNKYNDGVKLKANLEKGESIGTTDIKLKAEEKFPFHVIGLMDNAGRKTIGELRGGLMAYADSLFGYRDRLSLGAYASRHSVTPFADYNIPVNKYDGKVGFTFSSSFAQIGEGPYKMFDIKSRSYNYALYYTHPLIRKPFFELTSYSAVNYKQASTSFSDVTIYTDKITSFETALNARYDTKRGIWYLNQGVYQAFPIFSDASKYFKYTGSLIRLHDFGHGIVGQFRGMYQYSPQDVIPYIDQFQAGGLATVRGYSEGLLIGRSGYILSAELMFPLAPQTITLKKKTEKRKVPFVGKYVKGIAFVDHAGIYPFKGEGPGAQTYHQSDYMISMGLGLRITLPGDATARLYWGSPLMHNSHEGYYRNPRFHFEISLAPDFDKLLKYRKRREAL</sequence>
<dbReference type="GO" id="GO:0046819">
    <property type="term" value="P:protein secretion by the type V secretion system"/>
    <property type="evidence" value="ECO:0007669"/>
    <property type="project" value="TreeGrafter"/>
</dbReference>
<evidence type="ECO:0000259" key="7">
    <source>
        <dbReference type="Pfam" id="PF08479"/>
    </source>
</evidence>
<dbReference type="PANTHER" id="PTHR34597:SF1">
    <property type="entry name" value="HEME_HEMOPEXIN TRANSPORTER PROTEIN HUXB"/>
    <property type="match status" value="1"/>
</dbReference>
<feature type="signal peptide" evidence="5">
    <location>
        <begin position="1"/>
        <end position="27"/>
    </location>
</feature>
<name>A0A9D1MYN9_9CLOT</name>
<evidence type="ECO:0000313" key="9">
    <source>
        <dbReference type="Proteomes" id="UP000886748"/>
    </source>
</evidence>
<feature type="compositionally biased region" description="Basic and acidic residues" evidence="4">
    <location>
        <begin position="145"/>
        <end position="154"/>
    </location>
</feature>
<accession>A0A9D1MYN9</accession>
<evidence type="ECO:0000256" key="2">
    <source>
        <dbReference type="ARBA" id="ARBA00022692"/>
    </source>
</evidence>
<dbReference type="EMBL" id="DVOD01000014">
    <property type="protein sequence ID" value="HIU91860.1"/>
    <property type="molecule type" value="Genomic_DNA"/>
</dbReference>
<gene>
    <name evidence="8" type="ORF">IAD26_01855</name>
</gene>
<dbReference type="Proteomes" id="UP000886748">
    <property type="component" value="Unassembled WGS sequence"/>
</dbReference>
<keyword evidence="1" id="KW-0472">Membrane</keyword>
<protein>
    <submittedName>
        <fullName evidence="8">ShlB/FhaC/HecB family hemolysin secretion/activation protein</fullName>
    </submittedName>
</protein>
<dbReference type="PANTHER" id="PTHR34597">
    <property type="entry name" value="SLR1661 PROTEIN"/>
    <property type="match status" value="1"/>
</dbReference>
<dbReference type="InterPro" id="IPR051544">
    <property type="entry name" value="TPS_OM_transporter"/>
</dbReference>